<name>A0A3N2DK47_9GAMM</name>
<dbReference type="InterPro" id="IPR040632">
    <property type="entry name" value="Sulfotransfer_4"/>
</dbReference>
<dbReference type="Proteomes" id="UP000275394">
    <property type="component" value="Unassembled WGS sequence"/>
</dbReference>
<dbReference type="AlphaFoldDB" id="A0A3N2DK47"/>
<dbReference type="PANTHER" id="PTHR36978:SF4">
    <property type="entry name" value="P-LOOP CONTAINING NUCLEOSIDE TRIPHOSPHATE HYDROLASE PROTEIN"/>
    <property type="match status" value="1"/>
</dbReference>
<dbReference type="EMBL" id="RKHR01000005">
    <property type="protein sequence ID" value="ROS00181.1"/>
    <property type="molecule type" value="Genomic_DNA"/>
</dbReference>
<dbReference type="OrthoDB" id="7855297at2"/>
<dbReference type="RefSeq" id="WP_123713160.1">
    <property type="nucleotide sequence ID" value="NZ_RKHR01000005.1"/>
</dbReference>
<proteinExistence type="predicted"/>
<protein>
    <recommendedName>
        <fullName evidence="3">Sulfotransferase family protein</fullName>
    </recommendedName>
</protein>
<evidence type="ECO:0008006" key="3">
    <source>
        <dbReference type="Google" id="ProtNLM"/>
    </source>
</evidence>
<evidence type="ECO:0000313" key="1">
    <source>
        <dbReference type="EMBL" id="ROS00181.1"/>
    </source>
</evidence>
<comment type="caution">
    <text evidence="1">The sequence shown here is derived from an EMBL/GenBank/DDBJ whole genome shotgun (WGS) entry which is preliminary data.</text>
</comment>
<dbReference type="Pfam" id="PF17784">
    <property type="entry name" value="Sulfotransfer_4"/>
    <property type="match status" value="2"/>
</dbReference>
<dbReference type="Gene3D" id="3.40.50.300">
    <property type="entry name" value="P-loop containing nucleotide triphosphate hydrolases"/>
    <property type="match status" value="1"/>
</dbReference>
<sequence>MSDFISDGCRYYKDIIVSKIFGLGLSKTGTTSLHHALTQLGYNCIHFPVTNMDIASCDAAVNLSVASQYESLDRLYPGSKFILTERNVDNWLASCAPQYSKDPDFDLAISSAELEKVKKFYMDLRLKVFGTPYFDEAMFRAAYENHVRDVKAYFAGRESDLLVLSVTEGEGWGPLCDFLGKEHPDGSFYSSNKNMSEVSDLNDDMIARMKKSNFEDLIESAA</sequence>
<gene>
    <name evidence="1" type="ORF">EDC56_2818</name>
</gene>
<organism evidence="1 2">
    <name type="scientific">Sinobacterium caligoides</name>
    <dbReference type="NCBI Taxonomy" id="933926"/>
    <lineage>
        <taxon>Bacteria</taxon>
        <taxon>Pseudomonadati</taxon>
        <taxon>Pseudomonadota</taxon>
        <taxon>Gammaproteobacteria</taxon>
        <taxon>Cellvibrionales</taxon>
        <taxon>Spongiibacteraceae</taxon>
        <taxon>Sinobacterium</taxon>
    </lineage>
</organism>
<accession>A0A3N2DK47</accession>
<dbReference type="PANTHER" id="PTHR36978">
    <property type="entry name" value="P-LOOP CONTAINING NUCLEOTIDE TRIPHOSPHATE HYDROLASE"/>
    <property type="match status" value="1"/>
</dbReference>
<keyword evidence="2" id="KW-1185">Reference proteome</keyword>
<dbReference type="SUPFAM" id="SSF52540">
    <property type="entry name" value="P-loop containing nucleoside triphosphate hydrolases"/>
    <property type="match status" value="1"/>
</dbReference>
<reference evidence="1 2" key="1">
    <citation type="submission" date="2018-11" db="EMBL/GenBank/DDBJ databases">
        <title>Genomic Encyclopedia of Type Strains, Phase IV (KMG-IV): sequencing the most valuable type-strain genomes for metagenomic binning, comparative biology and taxonomic classification.</title>
        <authorList>
            <person name="Goeker M."/>
        </authorList>
    </citation>
    <scope>NUCLEOTIDE SEQUENCE [LARGE SCALE GENOMIC DNA]</scope>
    <source>
        <strain evidence="1 2">DSM 100316</strain>
    </source>
</reference>
<evidence type="ECO:0000313" key="2">
    <source>
        <dbReference type="Proteomes" id="UP000275394"/>
    </source>
</evidence>
<dbReference type="InterPro" id="IPR027417">
    <property type="entry name" value="P-loop_NTPase"/>
</dbReference>